<dbReference type="HAMAP" id="MF_00261">
    <property type="entry name" value="RNApol_arch_Rpo11"/>
    <property type="match status" value="1"/>
</dbReference>
<dbReference type="GO" id="GO:0046983">
    <property type="term" value="F:protein dimerization activity"/>
    <property type="evidence" value="ECO:0007669"/>
    <property type="project" value="InterPro"/>
</dbReference>
<dbReference type="GO" id="GO:0003677">
    <property type="term" value="F:DNA binding"/>
    <property type="evidence" value="ECO:0007669"/>
    <property type="project" value="InterPro"/>
</dbReference>
<evidence type="ECO:0000256" key="3">
    <source>
        <dbReference type="ARBA" id="ARBA00022478"/>
    </source>
</evidence>
<dbReference type="STRING" id="133412.A0A1R1XWJ0"/>
<dbReference type="Gene3D" id="3.30.1360.10">
    <property type="entry name" value="RNA polymerase, RBP11-like subunit"/>
    <property type="match status" value="1"/>
</dbReference>
<dbReference type="PANTHER" id="PTHR13946:SF28">
    <property type="entry name" value="DNA-DIRECTED RNA POLYMERASES I AND III SUBUNIT RPAC2"/>
    <property type="match status" value="1"/>
</dbReference>
<proteinExistence type="inferred from homology"/>
<keyword evidence="4" id="KW-0804">Transcription</keyword>
<dbReference type="InterPro" id="IPR008193">
    <property type="entry name" value="RNA_pol_Rpb11_13-16kDa_CS"/>
</dbReference>
<dbReference type="GO" id="GO:0055029">
    <property type="term" value="C:nuclear DNA-directed RNA polymerase complex"/>
    <property type="evidence" value="ECO:0007669"/>
    <property type="project" value="UniProtKB-ARBA"/>
</dbReference>
<comment type="similarity">
    <text evidence="6">Belongs to the archaeal Rpo11/eukaryotic RPB11/RPC19 RNA polymerase subunit family.</text>
</comment>
<dbReference type="InterPro" id="IPR033898">
    <property type="entry name" value="RNAP_AC19"/>
</dbReference>
<dbReference type="GO" id="GO:0006362">
    <property type="term" value="P:transcription elongation by RNA polymerase I"/>
    <property type="evidence" value="ECO:0007669"/>
    <property type="project" value="TreeGrafter"/>
</dbReference>
<dbReference type="GO" id="GO:0005666">
    <property type="term" value="C:RNA polymerase III complex"/>
    <property type="evidence" value="ECO:0007669"/>
    <property type="project" value="TreeGrafter"/>
</dbReference>
<dbReference type="CDD" id="cd07029">
    <property type="entry name" value="RNAP_I_III_AC19"/>
    <property type="match status" value="1"/>
</dbReference>
<evidence type="ECO:0000256" key="5">
    <source>
        <dbReference type="ARBA" id="ARBA00023242"/>
    </source>
</evidence>
<evidence type="ECO:0000256" key="1">
    <source>
        <dbReference type="ARBA" id="ARBA00004123"/>
    </source>
</evidence>
<dbReference type="InterPro" id="IPR036603">
    <property type="entry name" value="RBP11-like"/>
</dbReference>
<dbReference type="Pfam" id="PF13656">
    <property type="entry name" value="RNA_pol_L_2"/>
    <property type="match status" value="1"/>
</dbReference>
<evidence type="ECO:0000313" key="8">
    <source>
        <dbReference type="EMBL" id="OMJ18945.1"/>
    </source>
</evidence>
<sequence>MSEGNQEIVETQEVQQVEKIRILPGASHDLNSATFEIKEEDHTLGNSLRYTIMRNDKVDFCGYSIPHPSEEVMNLRIQTADGMGMNSIEALDKGLDDLLLICQATLRSFQAELEKKEYEIVDF</sequence>
<dbReference type="InterPro" id="IPR009025">
    <property type="entry name" value="RBP11-like_dimer"/>
</dbReference>
<gene>
    <name evidence="8" type="ORF">AYI70_g5041</name>
</gene>
<dbReference type="PANTHER" id="PTHR13946">
    <property type="entry name" value="DNA-DIRECTED RNA POLYMERASE I,II,III"/>
    <property type="match status" value="1"/>
</dbReference>
<accession>A0A1R1XWJ0</accession>
<reference evidence="8 9" key="1">
    <citation type="submission" date="2017-01" db="EMBL/GenBank/DDBJ databases">
        <authorList>
            <person name="Mah S.A."/>
            <person name="Swanson W.J."/>
            <person name="Moy G.W."/>
            <person name="Vacquier V.D."/>
        </authorList>
    </citation>
    <scope>NUCLEOTIDE SEQUENCE [LARGE SCALE GENOMIC DNA]</scope>
    <source>
        <strain evidence="8 9">GSMNP</strain>
    </source>
</reference>
<dbReference type="GO" id="GO:0003899">
    <property type="term" value="F:DNA-directed RNA polymerase activity"/>
    <property type="evidence" value="ECO:0007669"/>
    <property type="project" value="InterPro"/>
</dbReference>
<dbReference type="EMBL" id="LSSN01001616">
    <property type="protein sequence ID" value="OMJ18945.1"/>
    <property type="molecule type" value="Genomic_DNA"/>
</dbReference>
<dbReference type="OrthoDB" id="510325at2759"/>
<protein>
    <recommendedName>
        <fullName evidence="2">DNA-directed RNA polymerases I and III subunit RPAC2</fullName>
    </recommendedName>
</protein>
<comment type="caution">
    <text evidence="8">The sequence shown here is derived from an EMBL/GenBank/DDBJ whole genome shotgun (WGS) entry which is preliminary data.</text>
</comment>
<dbReference type="AlphaFoldDB" id="A0A1R1XWJ0"/>
<dbReference type="Proteomes" id="UP000187283">
    <property type="component" value="Unassembled WGS sequence"/>
</dbReference>
<dbReference type="SUPFAM" id="SSF55257">
    <property type="entry name" value="RBP11-like subunits of RNA polymerase"/>
    <property type="match status" value="1"/>
</dbReference>
<keyword evidence="5" id="KW-0539">Nucleus</keyword>
<evidence type="ECO:0000259" key="7">
    <source>
        <dbReference type="Pfam" id="PF13656"/>
    </source>
</evidence>
<comment type="subcellular location">
    <subcellularLocation>
        <location evidence="1">Nucleus</location>
    </subcellularLocation>
</comment>
<evidence type="ECO:0000256" key="4">
    <source>
        <dbReference type="ARBA" id="ARBA00023163"/>
    </source>
</evidence>
<evidence type="ECO:0000313" key="9">
    <source>
        <dbReference type="Proteomes" id="UP000187283"/>
    </source>
</evidence>
<name>A0A1R1XWJ0_9FUNG</name>
<dbReference type="InterPro" id="IPR022905">
    <property type="entry name" value="Rpo11-like"/>
</dbReference>
<evidence type="ECO:0000256" key="6">
    <source>
        <dbReference type="ARBA" id="ARBA00025751"/>
    </source>
</evidence>
<dbReference type="GO" id="GO:0005736">
    <property type="term" value="C:RNA polymerase I complex"/>
    <property type="evidence" value="ECO:0007669"/>
    <property type="project" value="TreeGrafter"/>
</dbReference>
<keyword evidence="3 8" id="KW-0240">DNA-directed RNA polymerase</keyword>
<feature type="domain" description="DNA-directed RNA polymerase RBP11-like dimerisation" evidence="7">
    <location>
        <begin position="33"/>
        <end position="106"/>
    </location>
</feature>
<dbReference type="GO" id="GO:0006383">
    <property type="term" value="P:transcription by RNA polymerase III"/>
    <property type="evidence" value="ECO:0007669"/>
    <property type="project" value="TreeGrafter"/>
</dbReference>
<dbReference type="PROSITE" id="PS01154">
    <property type="entry name" value="RNA_POL_L_13KD"/>
    <property type="match status" value="1"/>
</dbReference>
<evidence type="ECO:0000256" key="2">
    <source>
        <dbReference type="ARBA" id="ARBA00022079"/>
    </source>
</evidence>
<dbReference type="FunFam" id="3.30.1360.10:FF:000006">
    <property type="entry name" value="DNA-directed RNA polymerases I and III subunit RPAC2"/>
    <property type="match status" value="1"/>
</dbReference>
<keyword evidence="9" id="KW-1185">Reference proteome</keyword>
<organism evidence="8 9">
    <name type="scientific">Smittium culicis</name>
    <dbReference type="NCBI Taxonomy" id="133412"/>
    <lineage>
        <taxon>Eukaryota</taxon>
        <taxon>Fungi</taxon>
        <taxon>Fungi incertae sedis</taxon>
        <taxon>Zoopagomycota</taxon>
        <taxon>Kickxellomycotina</taxon>
        <taxon>Harpellomycetes</taxon>
        <taxon>Harpellales</taxon>
        <taxon>Legeriomycetaceae</taxon>
        <taxon>Smittium</taxon>
    </lineage>
</organism>